<protein>
    <submittedName>
        <fullName evidence="3">Uncharacterized protein</fullName>
    </submittedName>
</protein>
<keyword evidence="2" id="KW-0732">Signal</keyword>
<reference evidence="3 4" key="1">
    <citation type="journal article" date="2018" name="Mol. Biol. Evol.">
        <title>Broad Genomic Sampling Reveals a Smut Pathogenic Ancestry of the Fungal Clade Ustilaginomycotina.</title>
        <authorList>
            <person name="Kijpornyongpan T."/>
            <person name="Mondo S.J."/>
            <person name="Barry K."/>
            <person name="Sandor L."/>
            <person name="Lee J."/>
            <person name="Lipzen A."/>
            <person name="Pangilinan J."/>
            <person name="LaButti K."/>
            <person name="Hainaut M."/>
            <person name="Henrissat B."/>
            <person name="Grigoriev I.V."/>
            <person name="Spatafora J.W."/>
            <person name="Aime M.C."/>
        </authorList>
    </citation>
    <scope>NUCLEOTIDE SEQUENCE [LARGE SCALE GENOMIC DNA]</scope>
    <source>
        <strain evidence="3 4">MCA 3882</strain>
    </source>
</reference>
<dbReference type="Pfam" id="PF21203">
    <property type="entry name" value="ECM10"/>
    <property type="match status" value="1"/>
</dbReference>
<dbReference type="AlphaFoldDB" id="A0A316VGR5"/>
<dbReference type="EMBL" id="KZ819603">
    <property type="protein sequence ID" value="PWN35191.1"/>
    <property type="molecule type" value="Genomic_DNA"/>
</dbReference>
<sequence>MRSFGPLIGFLALQAGCVIADSYTLHHRIGSGDWVKRGIIRTAESGALYEDLSGNTEPWKALPEYESTSRSLYQLALTSEGTNTVDDLAPITFARTCHLASNSDESFTVHTDRDGKEVLSLGYELAGLDISQLDVDGCPILSAATVPTAKQVIINMNKPQEPLTVLPPAAPPTKPDGSPLAPGEEPPKEQSFVRKYWYYILPVVLMMLIPTEIADANNDEAENGDGFSGGSGSGARLKSTRAGGPAPVGAAAGGARRR</sequence>
<feature type="chain" id="PRO_5016369792" evidence="2">
    <location>
        <begin position="21"/>
        <end position="258"/>
    </location>
</feature>
<feature type="region of interest" description="Disordered" evidence="1">
    <location>
        <begin position="218"/>
        <end position="258"/>
    </location>
</feature>
<evidence type="ECO:0000256" key="2">
    <source>
        <dbReference type="SAM" id="SignalP"/>
    </source>
</evidence>
<evidence type="ECO:0000313" key="4">
    <source>
        <dbReference type="Proteomes" id="UP000245771"/>
    </source>
</evidence>
<proteinExistence type="predicted"/>
<dbReference type="OrthoDB" id="1894652at2759"/>
<evidence type="ECO:0000313" key="3">
    <source>
        <dbReference type="EMBL" id="PWN35191.1"/>
    </source>
</evidence>
<gene>
    <name evidence="3" type="ORF">FA14DRAFT_178567</name>
</gene>
<name>A0A316VGR5_9BASI</name>
<dbReference type="CDD" id="cd22209">
    <property type="entry name" value="EMC10"/>
    <property type="match status" value="1"/>
</dbReference>
<dbReference type="InParanoid" id="A0A316VGR5"/>
<organism evidence="3 4">
    <name type="scientific">Meira miltonrushii</name>
    <dbReference type="NCBI Taxonomy" id="1280837"/>
    <lineage>
        <taxon>Eukaryota</taxon>
        <taxon>Fungi</taxon>
        <taxon>Dikarya</taxon>
        <taxon>Basidiomycota</taxon>
        <taxon>Ustilaginomycotina</taxon>
        <taxon>Exobasidiomycetes</taxon>
        <taxon>Exobasidiales</taxon>
        <taxon>Brachybasidiaceae</taxon>
        <taxon>Meira</taxon>
    </lineage>
</organism>
<dbReference type="Proteomes" id="UP000245771">
    <property type="component" value="Unassembled WGS sequence"/>
</dbReference>
<feature type="compositionally biased region" description="Low complexity" evidence="1">
    <location>
        <begin position="241"/>
        <end position="258"/>
    </location>
</feature>
<feature type="region of interest" description="Disordered" evidence="1">
    <location>
        <begin position="161"/>
        <end position="187"/>
    </location>
</feature>
<dbReference type="RefSeq" id="XP_025355493.1">
    <property type="nucleotide sequence ID" value="XM_025500858.1"/>
</dbReference>
<dbReference type="STRING" id="1280837.A0A316VGR5"/>
<feature type="signal peptide" evidence="2">
    <location>
        <begin position="1"/>
        <end position="20"/>
    </location>
</feature>
<dbReference type="GeneID" id="37022639"/>
<evidence type="ECO:0000256" key="1">
    <source>
        <dbReference type="SAM" id="MobiDB-lite"/>
    </source>
</evidence>
<keyword evidence="4" id="KW-1185">Reference proteome</keyword>
<accession>A0A316VGR5</accession>